<gene>
    <name evidence="2" type="ORF">KCMC57_62040</name>
</gene>
<protein>
    <submittedName>
        <fullName evidence="2">Uncharacterized protein</fullName>
    </submittedName>
</protein>
<keyword evidence="1" id="KW-0472">Membrane</keyword>
<proteinExistence type="predicted"/>
<sequence length="50" mass="5046">MLLGTCKYAVVSALGHVVFALVMAAVTVALLVYVQRTALAALVAAGKVTA</sequence>
<evidence type="ECO:0000313" key="2">
    <source>
        <dbReference type="EMBL" id="BFP49836.1"/>
    </source>
</evidence>
<name>A0AB33K2X1_9ACTN</name>
<organism evidence="2">
    <name type="scientific">Kitasatospora sp. CMC57</name>
    <dbReference type="NCBI Taxonomy" id="3231513"/>
    <lineage>
        <taxon>Bacteria</taxon>
        <taxon>Bacillati</taxon>
        <taxon>Actinomycetota</taxon>
        <taxon>Actinomycetes</taxon>
        <taxon>Kitasatosporales</taxon>
        <taxon>Streptomycetaceae</taxon>
        <taxon>Kitasatospora</taxon>
    </lineage>
</organism>
<accession>A0AB33K2X1</accession>
<evidence type="ECO:0000256" key="1">
    <source>
        <dbReference type="SAM" id="Phobius"/>
    </source>
</evidence>
<feature type="transmembrane region" description="Helical" evidence="1">
    <location>
        <begin position="12"/>
        <end position="34"/>
    </location>
</feature>
<keyword evidence="1" id="KW-1133">Transmembrane helix</keyword>
<dbReference type="EMBL" id="AP035881">
    <property type="protein sequence ID" value="BFP49836.1"/>
    <property type="molecule type" value="Genomic_DNA"/>
</dbReference>
<keyword evidence="1" id="KW-0812">Transmembrane</keyword>
<reference evidence="2" key="1">
    <citation type="submission" date="2024-07" db="EMBL/GenBank/DDBJ databases">
        <title>Complete genome sequences of cellulolytic bacteria, Kitasatospora sp. CMC57 and Streptomyces sp. CMC78, isolated from Japanese agricultural soil.</title>
        <authorList>
            <person name="Hashimoto T."/>
            <person name="Ito M."/>
            <person name="Iwamoto M."/>
            <person name="Fukahori D."/>
            <person name="Shoda T."/>
            <person name="Sakoda M."/>
            <person name="Morohoshi T."/>
            <person name="Mitsuboshi M."/>
            <person name="Nishizawa T."/>
        </authorList>
    </citation>
    <scope>NUCLEOTIDE SEQUENCE</scope>
    <source>
        <strain evidence="2">CMC57</strain>
    </source>
</reference>
<dbReference type="RefSeq" id="WP_407991896.1">
    <property type="nucleotide sequence ID" value="NZ_AP035881.2"/>
</dbReference>
<dbReference type="AlphaFoldDB" id="A0AB33K2X1"/>